<dbReference type="RefSeq" id="WP_154456861.1">
    <property type="nucleotide sequence ID" value="NZ_VUMV01000001.1"/>
</dbReference>
<comment type="caution">
    <text evidence="2">The sequence shown here is derived from an EMBL/GenBank/DDBJ whole genome shotgun (WGS) entry which is preliminary data.</text>
</comment>
<dbReference type="AlphaFoldDB" id="A0A7X2P6D2"/>
<dbReference type="InterPro" id="IPR007212">
    <property type="entry name" value="Zf-like"/>
</dbReference>
<accession>A0A7X2P6D2</accession>
<protein>
    <submittedName>
        <fullName evidence="2">Metal-binding protein</fullName>
    </submittedName>
</protein>
<organism evidence="2 3">
    <name type="scientific">Bilifractor porci</name>
    <dbReference type="NCBI Taxonomy" id="2606636"/>
    <lineage>
        <taxon>Bacteria</taxon>
        <taxon>Bacillati</taxon>
        <taxon>Bacillota</taxon>
        <taxon>Clostridia</taxon>
        <taxon>Lachnospirales</taxon>
        <taxon>Lachnospiraceae</taxon>
        <taxon>Bilifractor</taxon>
    </lineage>
</organism>
<reference evidence="2 3" key="1">
    <citation type="submission" date="2019-08" db="EMBL/GenBank/DDBJ databases">
        <title>In-depth cultivation of the pig gut microbiome towards novel bacterial diversity and tailored functional studies.</title>
        <authorList>
            <person name="Wylensek D."/>
            <person name="Hitch T.C.A."/>
            <person name="Clavel T."/>
        </authorList>
    </citation>
    <scope>NUCLEOTIDE SEQUENCE [LARGE SCALE GENOMIC DNA]</scope>
    <source>
        <strain evidence="2 3">Oil+RF-744-WCA-WT-13</strain>
    </source>
</reference>
<evidence type="ECO:0000313" key="2">
    <source>
        <dbReference type="EMBL" id="MST81062.1"/>
    </source>
</evidence>
<dbReference type="EMBL" id="VUMV01000001">
    <property type="protein sequence ID" value="MST81062.1"/>
    <property type="molecule type" value="Genomic_DNA"/>
</dbReference>
<name>A0A7X2P6D2_9FIRM</name>
<proteinExistence type="predicted"/>
<sequence length="99" mass="11963">MENSYRFFANKDCKYYPCHKGQEDFNCLFCYCPFYLKEKCPGRPEFWQKDGKIIKDCTNCTFPHRPESYDVIINWIKKENEKREFSEEIRKKAKPVGQG</sequence>
<feature type="domain" description="Cysteine-rich small" evidence="1">
    <location>
        <begin position="5"/>
        <end position="81"/>
    </location>
</feature>
<keyword evidence="3" id="KW-1185">Reference proteome</keyword>
<evidence type="ECO:0000313" key="3">
    <source>
        <dbReference type="Proteomes" id="UP000466864"/>
    </source>
</evidence>
<evidence type="ECO:0000259" key="1">
    <source>
        <dbReference type="Pfam" id="PF04071"/>
    </source>
</evidence>
<gene>
    <name evidence="2" type="ORF">FYJ60_01760</name>
</gene>
<dbReference type="Proteomes" id="UP000466864">
    <property type="component" value="Unassembled WGS sequence"/>
</dbReference>
<dbReference type="Pfam" id="PF04071">
    <property type="entry name" value="zf-like"/>
    <property type="match status" value="1"/>
</dbReference>